<protein>
    <submittedName>
        <fullName evidence="2">DUF2752 domain-containing protein</fullName>
    </submittedName>
</protein>
<keyword evidence="3" id="KW-1185">Reference proteome</keyword>
<dbReference type="EMBL" id="JAUFQS010000018">
    <property type="protein sequence ID" value="MDN3689104.1"/>
    <property type="molecule type" value="Genomic_DNA"/>
</dbReference>
<evidence type="ECO:0000256" key="1">
    <source>
        <dbReference type="SAM" id="Phobius"/>
    </source>
</evidence>
<gene>
    <name evidence="2" type="ORF">QWZ15_14795</name>
</gene>
<proteinExistence type="predicted"/>
<feature type="transmembrane region" description="Helical" evidence="1">
    <location>
        <begin position="7"/>
        <end position="27"/>
    </location>
</feature>
<dbReference type="Proteomes" id="UP001236663">
    <property type="component" value="Unassembled WGS sequence"/>
</dbReference>
<keyword evidence="1" id="KW-1133">Transmembrane helix</keyword>
<keyword evidence="1" id="KW-0472">Membrane</keyword>
<dbReference type="RefSeq" id="WP_163387432.1">
    <property type="nucleotide sequence ID" value="NZ_JAUFQS010000018.1"/>
</dbReference>
<reference evidence="3" key="1">
    <citation type="journal article" date="2019" name="Int. J. Syst. Evol. Microbiol.">
        <title>The Global Catalogue of Microorganisms (GCM) 10K type strain sequencing project: providing services to taxonomists for standard genome sequencing and annotation.</title>
        <authorList>
            <consortium name="The Broad Institute Genomics Platform"/>
            <consortium name="The Broad Institute Genome Sequencing Center for Infectious Disease"/>
            <person name="Wu L."/>
            <person name="Ma J."/>
        </authorList>
    </citation>
    <scope>NUCLEOTIDE SEQUENCE [LARGE SCALE GENOMIC DNA]</scope>
    <source>
        <strain evidence="3">CECT 7706</strain>
    </source>
</reference>
<keyword evidence="1" id="KW-0812">Transmembrane</keyword>
<accession>A0ABT8C8N5</accession>
<feature type="transmembrane region" description="Helical" evidence="1">
    <location>
        <begin position="71"/>
        <end position="90"/>
    </location>
</feature>
<dbReference type="InterPro" id="IPR021215">
    <property type="entry name" value="DUF2752"/>
</dbReference>
<dbReference type="Pfam" id="PF10825">
    <property type="entry name" value="DUF2752"/>
    <property type="match status" value="1"/>
</dbReference>
<evidence type="ECO:0000313" key="2">
    <source>
        <dbReference type="EMBL" id="MDN3689104.1"/>
    </source>
</evidence>
<sequence length="100" mass="11454">MQRTPTGILEFLIWTIALVGLYFSGIADGQHHSLCPLANLGISWCPGCGLGRSMHDFMHGAFQASWGWHPFGGFALLVIMWRQFELLLFIKKQIKRWQTY</sequence>
<comment type="caution">
    <text evidence="2">The sequence shown here is derived from an EMBL/GenBank/DDBJ whole genome shotgun (WGS) entry which is preliminary data.</text>
</comment>
<evidence type="ECO:0000313" key="3">
    <source>
        <dbReference type="Proteomes" id="UP001236663"/>
    </source>
</evidence>
<name>A0ABT8C8N5_9BACT</name>
<organism evidence="2 3">
    <name type="scientific">Cyclobacterium jeungdonense</name>
    <dbReference type="NCBI Taxonomy" id="708087"/>
    <lineage>
        <taxon>Bacteria</taxon>
        <taxon>Pseudomonadati</taxon>
        <taxon>Bacteroidota</taxon>
        <taxon>Cytophagia</taxon>
        <taxon>Cytophagales</taxon>
        <taxon>Cyclobacteriaceae</taxon>
        <taxon>Cyclobacterium</taxon>
    </lineage>
</organism>